<keyword evidence="12" id="KW-0966">Cell projection</keyword>
<evidence type="ECO:0000256" key="8">
    <source>
        <dbReference type="ARBA" id="ARBA00022846"/>
    </source>
</evidence>
<dbReference type="Proteomes" id="UP000693946">
    <property type="component" value="Linkage Group LG14"/>
</dbReference>
<feature type="compositionally biased region" description="Polar residues" evidence="15">
    <location>
        <begin position="408"/>
        <end position="423"/>
    </location>
</feature>
<evidence type="ECO:0000256" key="7">
    <source>
        <dbReference type="ARBA" id="ARBA00022701"/>
    </source>
</evidence>
<comment type="subcellular location">
    <subcellularLocation>
        <location evidence="2">Cell projection</location>
        <location evidence="2">Cilium</location>
        <location evidence="2">Flagellum</location>
    </subcellularLocation>
    <subcellularLocation>
        <location evidence="3">Cytoplasm</location>
        <location evidence="3">Cytoskeleton</location>
    </subcellularLocation>
</comment>
<feature type="compositionally biased region" description="Basic residues" evidence="15">
    <location>
        <begin position="396"/>
        <end position="406"/>
    </location>
</feature>
<feature type="compositionally biased region" description="Basic and acidic residues" evidence="15">
    <location>
        <begin position="249"/>
        <end position="269"/>
    </location>
</feature>
<protein>
    <recommendedName>
        <fullName evidence="5">Coiled-coil domain-containing protein 181</fullName>
    </recommendedName>
</protein>
<feature type="region of interest" description="Disordered" evidence="15">
    <location>
        <begin position="249"/>
        <end position="309"/>
    </location>
</feature>
<dbReference type="GO" id="GO:0008017">
    <property type="term" value="F:microtubule binding"/>
    <property type="evidence" value="ECO:0007669"/>
    <property type="project" value="InterPro"/>
</dbReference>
<evidence type="ECO:0000313" key="17">
    <source>
        <dbReference type="Proteomes" id="UP000693946"/>
    </source>
</evidence>
<dbReference type="EMBL" id="JAGKHQ010000006">
    <property type="protein sequence ID" value="KAG7513644.1"/>
    <property type="molecule type" value="Genomic_DNA"/>
</dbReference>
<dbReference type="GO" id="GO:0005874">
    <property type="term" value="C:microtubule"/>
    <property type="evidence" value="ECO:0007669"/>
    <property type="project" value="UniProtKB-KW"/>
</dbReference>
<keyword evidence="17" id="KW-1185">Reference proteome</keyword>
<keyword evidence="7" id="KW-0493">Microtubule</keyword>
<keyword evidence="6" id="KW-0963">Cytoplasm</keyword>
<comment type="function">
    <text evidence="1">Microtubule-binding protein that localizes to the microtubular manchette of elongating spermatids.</text>
</comment>
<dbReference type="AlphaFoldDB" id="A0AAV6S8C7"/>
<dbReference type="GO" id="GO:0031514">
    <property type="term" value="C:motile cilium"/>
    <property type="evidence" value="ECO:0007669"/>
    <property type="project" value="UniProtKB-SubCell"/>
</dbReference>
<evidence type="ECO:0000256" key="11">
    <source>
        <dbReference type="ARBA" id="ARBA00023212"/>
    </source>
</evidence>
<dbReference type="InterPro" id="IPR026687">
    <property type="entry name" value="CCDC181"/>
</dbReference>
<gene>
    <name evidence="16" type="ORF">JOB18_013128</name>
</gene>
<evidence type="ECO:0000313" key="16">
    <source>
        <dbReference type="EMBL" id="KAG7513644.1"/>
    </source>
</evidence>
<dbReference type="PANTHER" id="PTHR14320">
    <property type="entry name" value="COILED-COIL DOMAIN-CONTAINING PROTEIN 181"/>
    <property type="match status" value="1"/>
</dbReference>
<evidence type="ECO:0000256" key="10">
    <source>
        <dbReference type="ARBA" id="ARBA00023069"/>
    </source>
</evidence>
<evidence type="ECO:0000256" key="15">
    <source>
        <dbReference type="SAM" id="MobiDB-lite"/>
    </source>
</evidence>
<evidence type="ECO:0000256" key="6">
    <source>
        <dbReference type="ARBA" id="ARBA00022490"/>
    </source>
</evidence>
<evidence type="ECO:0000256" key="4">
    <source>
        <dbReference type="ARBA" id="ARBA00005737"/>
    </source>
</evidence>
<dbReference type="PANTHER" id="PTHR14320:SF2">
    <property type="entry name" value="COILED-COIL DOMAIN-CONTAINING PROTEIN 181"/>
    <property type="match status" value="1"/>
</dbReference>
<evidence type="ECO:0000256" key="14">
    <source>
        <dbReference type="SAM" id="Coils"/>
    </source>
</evidence>
<feature type="compositionally biased region" description="Basic and acidic residues" evidence="15">
    <location>
        <begin position="152"/>
        <end position="168"/>
    </location>
</feature>
<keyword evidence="8" id="KW-0282">Flagellum</keyword>
<keyword evidence="11" id="KW-0206">Cytoskeleton</keyword>
<accession>A0AAV6S8C7</accession>
<feature type="compositionally biased region" description="Low complexity" evidence="15">
    <location>
        <begin position="354"/>
        <end position="368"/>
    </location>
</feature>
<keyword evidence="9 14" id="KW-0175">Coiled coil</keyword>
<comment type="similarity">
    <text evidence="4">Belongs to the CCDC181 family.</text>
</comment>
<feature type="region of interest" description="Disordered" evidence="15">
    <location>
        <begin position="332"/>
        <end position="423"/>
    </location>
</feature>
<feature type="region of interest" description="Disordered" evidence="15">
    <location>
        <begin position="152"/>
        <end position="204"/>
    </location>
</feature>
<evidence type="ECO:0000256" key="13">
    <source>
        <dbReference type="ARBA" id="ARBA00047162"/>
    </source>
</evidence>
<comment type="subunit">
    <text evidence="13">Homodimer. Interacts with HOOK1. Interacts with HOOK2. Interacts with HOOK3.</text>
</comment>
<evidence type="ECO:0000256" key="3">
    <source>
        <dbReference type="ARBA" id="ARBA00004245"/>
    </source>
</evidence>
<evidence type="ECO:0000256" key="9">
    <source>
        <dbReference type="ARBA" id="ARBA00023054"/>
    </source>
</evidence>
<organism evidence="16 17">
    <name type="scientific">Solea senegalensis</name>
    <name type="common">Senegalese sole</name>
    <dbReference type="NCBI Taxonomy" id="28829"/>
    <lineage>
        <taxon>Eukaryota</taxon>
        <taxon>Metazoa</taxon>
        <taxon>Chordata</taxon>
        <taxon>Craniata</taxon>
        <taxon>Vertebrata</taxon>
        <taxon>Euteleostomi</taxon>
        <taxon>Actinopterygii</taxon>
        <taxon>Neopterygii</taxon>
        <taxon>Teleostei</taxon>
        <taxon>Neoteleostei</taxon>
        <taxon>Acanthomorphata</taxon>
        <taxon>Carangaria</taxon>
        <taxon>Pleuronectiformes</taxon>
        <taxon>Pleuronectoidei</taxon>
        <taxon>Soleidae</taxon>
        <taxon>Solea</taxon>
    </lineage>
</organism>
<evidence type="ECO:0000256" key="1">
    <source>
        <dbReference type="ARBA" id="ARBA00002213"/>
    </source>
</evidence>
<evidence type="ECO:0000256" key="5">
    <source>
        <dbReference type="ARBA" id="ARBA00022306"/>
    </source>
</evidence>
<name>A0AAV6S8C7_SOLSE</name>
<feature type="coiled-coil region" evidence="14">
    <location>
        <begin position="424"/>
        <end position="527"/>
    </location>
</feature>
<evidence type="ECO:0000256" key="2">
    <source>
        <dbReference type="ARBA" id="ARBA00004230"/>
    </source>
</evidence>
<sequence length="600" mass="69351">MSPSSSSGSADDWETLVAISARWKWLLLATSTAVAAAAVTTAAPLSARATRRIRPAVDLPAVPWDTNLTPVNLENHLAPGNEVSGGLRQLLDMSEVVCTKSQEEYEDDFEKDLDWLIDEEGQNGGQSPEYNDTEVDIDKALEEEDEKLQVIKQKEKHYKDEKKGKKMEELEEEEERWPPPMEPLEYDSDRDSSPSTDDQTDEEKKYILEKIQQANRELQDQETPDITRRRRLHFKETLVDLVVPPLQFEKDVNSVEAEGGKENKDRLMDSEAETVSGKLSELRLSPQEGDDRTGQSSDGGQEMKEGRVLVEKDGKFDLVSLKELESQGLLPAITNNHSDHSHFSPLSLVKIPNSSSSTRSSAGSSTIKSVDHLRTPRPPAQPRNRPSSANHSQRGSQRRGSQRRVHSATGTPYQATYTLSPQQKELLLRIQERKEKLAREAEERKREEEEQRRQDNELAFRAWLMRKREQLQEERRILRAQEMERISSKRDCAHSDSEEAFRLWLQRKQEQRQKEQQLLELKKLEEDSGFLLHSRQESERAFKLWVKRKRVEKRAEQQAAREHSRRLVLEERRARRMRDLQCTVTENKPFRFGELQAHHF</sequence>
<keyword evidence="10" id="KW-0969">Cilium</keyword>
<evidence type="ECO:0000256" key="12">
    <source>
        <dbReference type="ARBA" id="ARBA00023273"/>
    </source>
</evidence>
<comment type="caution">
    <text evidence="16">The sequence shown here is derived from an EMBL/GenBank/DDBJ whole genome shotgun (WGS) entry which is preliminary data.</text>
</comment>
<reference evidence="16 17" key="1">
    <citation type="journal article" date="2021" name="Sci. Rep.">
        <title>Chromosome anchoring in Senegalese sole (Solea senegalensis) reveals sex-associated markers and genome rearrangements in flatfish.</title>
        <authorList>
            <person name="Guerrero-Cozar I."/>
            <person name="Gomez-Garrido J."/>
            <person name="Berbel C."/>
            <person name="Martinez-Blanch J.F."/>
            <person name="Alioto T."/>
            <person name="Claros M.G."/>
            <person name="Gagnaire P.A."/>
            <person name="Manchado M."/>
        </authorList>
    </citation>
    <scope>NUCLEOTIDE SEQUENCE [LARGE SCALE GENOMIC DNA]</scope>
    <source>
        <strain evidence="16">Sse05_10M</strain>
    </source>
</reference>
<proteinExistence type="inferred from homology"/>